<protein>
    <submittedName>
        <fullName evidence="4">Glycosyl transferase group 1</fullName>
    </submittedName>
</protein>
<feature type="domain" description="Glycosyl transferase family 1" evidence="2">
    <location>
        <begin position="201"/>
        <end position="354"/>
    </location>
</feature>
<reference evidence="4 5" key="1">
    <citation type="journal article" date="2015" name="Nature">
        <title>rRNA introns, odd ribosomes, and small enigmatic genomes across a large radiation of phyla.</title>
        <authorList>
            <person name="Brown C.T."/>
            <person name="Hug L.A."/>
            <person name="Thomas B.C."/>
            <person name="Sharon I."/>
            <person name="Castelle C.J."/>
            <person name="Singh A."/>
            <person name="Wilkins M.J."/>
            <person name="Williams K.H."/>
            <person name="Banfield J.F."/>
        </authorList>
    </citation>
    <scope>NUCLEOTIDE SEQUENCE [LARGE SCALE GENOMIC DNA]</scope>
</reference>
<evidence type="ECO:0000313" key="4">
    <source>
        <dbReference type="EMBL" id="KKR32660.1"/>
    </source>
</evidence>
<proteinExistence type="predicted"/>
<evidence type="ECO:0000259" key="2">
    <source>
        <dbReference type="Pfam" id="PF00534"/>
    </source>
</evidence>
<dbReference type="Pfam" id="PF00534">
    <property type="entry name" value="Glycos_transf_1"/>
    <property type="match status" value="1"/>
</dbReference>
<dbReference type="InterPro" id="IPR001296">
    <property type="entry name" value="Glyco_trans_1"/>
</dbReference>
<dbReference type="Proteomes" id="UP000034137">
    <property type="component" value="Unassembled WGS sequence"/>
</dbReference>
<accession>A0A0G0SD86</accession>
<feature type="domain" description="Glycosyltransferase subfamily 4-like N-terminal" evidence="3">
    <location>
        <begin position="70"/>
        <end position="178"/>
    </location>
</feature>
<dbReference type="SUPFAM" id="SSF53756">
    <property type="entry name" value="UDP-Glycosyltransferase/glycogen phosphorylase"/>
    <property type="match status" value="1"/>
</dbReference>
<dbReference type="Pfam" id="PF13439">
    <property type="entry name" value="Glyco_transf_4"/>
    <property type="match status" value="1"/>
</dbReference>
<evidence type="ECO:0000259" key="3">
    <source>
        <dbReference type="Pfam" id="PF13439"/>
    </source>
</evidence>
<dbReference type="GO" id="GO:0016757">
    <property type="term" value="F:glycosyltransferase activity"/>
    <property type="evidence" value="ECO:0007669"/>
    <property type="project" value="InterPro"/>
</dbReference>
<dbReference type="FunFam" id="3.40.50.2000:FF:000119">
    <property type="entry name" value="Glycosyl transferase group 1"/>
    <property type="match status" value="1"/>
</dbReference>
<organism evidence="4 5">
    <name type="scientific">Candidatus Falkowbacteria bacterium GW2011_GWF2_39_8</name>
    <dbReference type="NCBI Taxonomy" id="1618642"/>
    <lineage>
        <taxon>Bacteria</taxon>
        <taxon>Candidatus Falkowiibacteriota</taxon>
    </lineage>
</organism>
<sequence>MKIGIDIRTLMDAHYSGVSEFTFNLLTNLFAIDKENQYKIYYNSGKDISAHLPKFNQPNVKLIYTSYPNKIFNYLFLKIFKYPKIDQLLDVDLFFMPHIGFIALSGKTRNIITIHDLSFLRYPKVFSLRKNFWHKMVNAKKLVNEFDEVVAVSHHTKKDLVEICKVKPEKIKVIHLGIGEDLKVKEKDDERLNQIKTKYSLPDKFILFLGTVEPRKNIEGVMRAFELYRKENSGTEIKLVIAGARGWKSESIYKLWERSEYKNDIYFIGYVDRKDKVYLYNLASIFVYPSFYEGFGFPPLEAMACGLPTITSYNSSLAEVVADAAILVDPFNIQEISTAMSQLLSNQLLYNKYKDGGLIRAKDFTWQKTAEGYLGLFNGK</sequence>
<dbReference type="EMBL" id="LBXO01000026">
    <property type="protein sequence ID" value="KKR32660.1"/>
    <property type="molecule type" value="Genomic_DNA"/>
</dbReference>
<dbReference type="CDD" id="cd03809">
    <property type="entry name" value="GT4_MtfB-like"/>
    <property type="match status" value="1"/>
</dbReference>
<dbReference type="Gene3D" id="3.40.50.2000">
    <property type="entry name" value="Glycogen Phosphorylase B"/>
    <property type="match status" value="2"/>
</dbReference>
<dbReference type="AlphaFoldDB" id="A0A0G0SD86"/>
<dbReference type="PANTHER" id="PTHR46401:SF2">
    <property type="entry name" value="GLYCOSYLTRANSFERASE WBBK-RELATED"/>
    <property type="match status" value="1"/>
</dbReference>
<evidence type="ECO:0000313" key="5">
    <source>
        <dbReference type="Proteomes" id="UP000034137"/>
    </source>
</evidence>
<name>A0A0G0SD86_9BACT</name>
<gene>
    <name evidence="4" type="ORF">UT64_C0026G0002</name>
</gene>
<dbReference type="PANTHER" id="PTHR46401">
    <property type="entry name" value="GLYCOSYLTRANSFERASE WBBK-RELATED"/>
    <property type="match status" value="1"/>
</dbReference>
<dbReference type="InterPro" id="IPR028098">
    <property type="entry name" value="Glyco_trans_4-like_N"/>
</dbReference>
<keyword evidence="1 4" id="KW-0808">Transferase</keyword>
<evidence type="ECO:0000256" key="1">
    <source>
        <dbReference type="ARBA" id="ARBA00022679"/>
    </source>
</evidence>
<comment type="caution">
    <text evidence="4">The sequence shown here is derived from an EMBL/GenBank/DDBJ whole genome shotgun (WGS) entry which is preliminary data.</text>
</comment>